<accession>A0AAN9QVP9</accession>
<dbReference type="Proteomes" id="UP001367508">
    <property type="component" value="Unassembled WGS sequence"/>
</dbReference>
<dbReference type="EMBL" id="JAYMYQ010000002">
    <property type="protein sequence ID" value="KAK7349667.1"/>
    <property type="molecule type" value="Genomic_DNA"/>
</dbReference>
<keyword evidence="2" id="KW-1185">Reference proteome</keyword>
<dbReference type="AlphaFoldDB" id="A0AAN9QVP9"/>
<comment type="caution">
    <text evidence="1">The sequence shown here is derived from an EMBL/GenBank/DDBJ whole genome shotgun (WGS) entry which is preliminary data.</text>
</comment>
<reference evidence="1 2" key="1">
    <citation type="submission" date="2024-01" db="EMBL/GenBank/DDBJ databases">
        <title>The genomes of 5 underutilized Papilionoideae crops provide insights into root nodulation and disease resistanc.</title>
        <authorList>
            <person name="Jiang F."/>
        </authorList>
    </citation>
    <scope>NUCLEOTIDE SEQUENCE [LARGE SCALE GENOMIC DNA]</scope>
    <source>
        <strain evidence="1">LVBAO_FW01</strain>
        <tissue evidence="1">Leaves</tissue>
    </source>
</reference>
<evidence type="ECO:0000313" key="2">
    <source>
        <dbReference type="Proteomes" id="UP001367508"/>
    </source>
</evidence>
<proteinExistence type="predicted"/>
<name>A0AAN9QVP9_CANGL</name>
<sequence length="300" mass="33710">MESRKQPRIIELKPFDTRATLSIARRIRLSKCALMSKGLSCSHTRVVLSDCDPKTLKEQVQRPCKIGSILMVAMITRNLVNHRIRRICCETWNQSLCYLSRSNSWNEDKEILKTPLHQFALGRALHASPISGAATSLLSLVDTTNIIQHQIGPFLKNGPHDAVAFGVNSDEVKSGHRLSHARLGHLESERAQTIAAHGSCKVSLVAIFIQIGHIADELEMIHHLSIEVARLETISLVDVLDQIFLQLSLSIEDCKGDNGLHMRTKRNLSFLRDKKDNILSHIECAPTYFCNVLLSIIMLW</sequence>
<evidence type="ECO:0000313" key="1">
    <source>
        <dbReference type="EMBL" id="KAK7349667.1"/>
    </source>
</evidence>
<organism evidence="1 2">
    <name type="scientific">Canavalia gladiata</name>
    <name type="common">Sword bean</name>
    <name type="synonym">Dolichos gladiatus</name>
    <dbReference type="NCBI Taxonomy" id="3824"/>
    <lineage>
        <taxon>Eukaryota</taxon>
        <taxon>Viridiplantae</taxon>
        <taxon>Streptophyta</taxon>
        <taxon>Embryophyta</taxon>
        <taxon>Tracheophyta</taxon>
        <taxon>Spermatophyta</taxon>
        <taxon>Magnoliopsida</taxon>
        <taxon>eudicotyledons</taxon>
        <taxon>Gunneridae</taxon>
        <taxon>Pentapetalae</taxon>
        <taxon>rosids</taxon>
        <taxon>fabids</taxon>
        <taxon>Fabales</taxon>
        <taxon>Fabaceae</taxon>
        <taxon>Papilionoideae</taxon>
        <taxon>50 kb inversion clade</taxon>
        <taxon>NPAAA clade</taxon>
        <taxon>indigoferoid/millettioid clade</taxon>
        <taxon>Phaseoleae</taxon>
        <taxon>Canavalia</taxon>
    </lineage>
</organism>
<gene>
    <name evidence="1" type="ORF">VNO77_07217</name>
</gene>
<protein>
    <submittedName>
        <fullName evidence="1">Uncharacterized protein</fullName>
    </submittedName>
</protein>